<dbReference type="EMBL" id="CP121687">
    <property type="protein sequence ID" value="WZL69977.1"/>
    <property type="molecule type" value="Genomic_DNA"/>
</dbReference>
<dbReference type="InterPro" id="IPR004358">
    <property type="entry name" value="Sig_transdc_His_kin-like_C"/>
</dbReference>
<protein>
    <recommendedName>
        <fullName evidence="3">histidine kinase</fullName>
        <ecNumber evidence="3">2.7.13.3</ecNumber>
    </recommendedName>
</protein>
<evidence type="ECO:0000256" key="6">
    <source>
        <dbReference type="ARBA" id="ARBA00022777"/>
    </source>
</evidence>
<accession>A0ABZ2Y7M4</accession>
<dbReference type="PROSITE" id="PS50109">
    <property type="entry name" value="HIS_KIN"/>
    <property type="match status" value="1"/>
</dbReference>
<proteinExistence type="predicted"/>
<dbReference type="EC" id="2.7.13.3" evidence="3"/>
<dbReference type="PROSITE" id="PS00018">
    <property type="entry name" value="EF_HAND_1"/>
    <property type="match status" value="1"/>
</dbReference>
<evidence type="ECO:0000256" key="5">
    <source>
        <dbReference type="ARBA" id="ARBA00022679"/>
    </source>
</evidence>
<dbReference type="Pfam" id="PF00512">
    <property type="entry name" value="HisKA"/>
    <property type="match status" value="1"/>
</dbReference>
<dbReference type="InterPro" id="IPR036097">
    <property type="entry name" value="HisK_dim/P_sf"/>
</dbReference>
<dbReference type="InterPro" id="IPR050351">
    <property type="entry name" value="BphY/WalK/GraS-like"/>
</dbReference>
<evidence type="ECO:0000256" key="2">
    <source>
        <dbReference type="ARBA" id="ARBA00004370"/>
    </source>
</evidence>
<dbReference type="SMART" id="SM00387">
    <property type="entry name" value="HATPase_c"/>
    <property type="match status" value="1"/>
</dbReference>
<dbReference type="CDD" id="cd00082">
    <property type="entry name" value="HisKA"/>
    <property type="match status" value="1"/>
</dbReference>
<dbReference type="InterPro" id="IPR003660">
    <property type="entry name" value="HAMP_dom"/>
</dbReference>
<keyword evidence="6 11" id="KW-0418">Kinase</keyword>
<dbReference type="SUPFAM" id="SSF47384">
    <property type="entry name" value="Homodimeric domain of signal transducing histidine kinase"/>
    <property type="match status" value="1"/>
</dbReference>
<dbReference type="PROSITE" id="PS50885">
    <property type="entry name" value="HAMP"/>
    <property type="match status" value="1"/>
</dbReference>
<dbReference type="InterPro" id="IPR003661">
    <property type="entry name" value="HisK_dim/P_dom"/>
</dbReference>
<dbReference type="SMART" id="SM00388">
    <property type="entry name" value="HisKA"/>
    <property type="match status" value="1"/>
</dbReference>
<comment type="catalytic activity">
    <reaction evidence="1">
        <text>ATP + protein L-histidine = ADP + protein N-phospho-L-histidine.</text>
        <dbReference type="EC" id="2.7.13.3"/>
    </reaction>
</comment>
<feature type="domain" description="Histidine kinase" evidence="9">
    <location>
        <begin position="217"/>
        <end position="431"/>
    </location>
</feature>
<dbReference type="InterPro" id="IPR003594">
    <property type="entry name" value="HATPase_dom"/>
</dbReference>
<dbReference type="InterPro" id="IPR036890">
    <property type="entry name" value="HATPase_C_sf"/>
</dbReference>
<dbReference type="InterPro" id="IPR018247">
    <property type="entry name" value="EF_Hand_1_Ca_BS"/>
</dbReference>
<evidence type="ECO:0000256" key="1">
    <source>
        <dbReference type="ARBA" id="ARBA00000085"/>
    </source>
</evidence>
<keyword evidence="7" id="KW-0902">Two-component regulatory system</keyword>
<keyword evidence="8" id="KW-0812">Transmembrane</keyword>
<gene>
    <name evidence="11" type="ORF">QBE51_00150</name>
</gene>
<evidence type="ECO:0000256" key="3">
    <source>
        <dbReference type="ARBA" id="ARBA00012438"/>
    </source>
</evidence>
<keyword evidence="5" id="KW-0808">Transferase</keyword>
<dbReference type="GO" id="GO:0016301">
    <property type="term" value="F:kinase activity"/>
    <property type="evidence" value="ECO:0007669"/>
    <property type="project" value="UniProtKB-KW"/>
</dbReference>
<dbReference type="Gene3D" id="6.10.340.10">
    <property type="match status" value="1"/>
</dbReference>
<dbReference type="Gene3D" id="1.10.287.130">
    <property type="match status" value="1"/>
</dbReference>
<evidence type="ECO:0000313" key="12">
    <source>
        <dbReference type="Proteomes" id="UP001486565"/>
    </source>
</evidence>
<dbReference type="CDD" id="cd06225">
    <property type="entry name" value="HAMP"/>
    <property type="match status" value="1"/>
</dbReference>
<dbReference type="PANTHER" id="PTHR45453:SF1">
    <property type="entry name" value="PHOSPHATE REGULON SENSOR PROTEIN PHOR"/>
    <property type="match status" value="1"/>
</dbReference>
<evidence type="ECO:0000313" key="11">
    <source>
        <dbReference type="EMBL" id="WZL69977.1"/>
    </source>
</evidence>
<comment type="subcellular location">
    <subcellularLocation>
        <location evidence="2">Membrane</location>
    </subcellularLocation>
</comment>
<dbReference type="RefSeq" id="WP_341876940.1">
    <property type="nucleotide sequence ID" value="NZ_CP121687.1"/>
</dbReference>
<name>A0ABZ2Y7M4_9FIRM</name>
<reference evidence="11 12" key="1">
    <citation type="submission" date="2023-03" db="EMBL/GenBank/DDBJ databases">
        <title>Novel Species.</title>
        <authorList>
            <person name="Ma S."/>
        </authorList>
    </citation>
    <scope>NUCLEOTIDE SEQUENCE [LARGE SCALE GENOMIC DNA]</scope>
    <source>
        <strain evidence="11 12">LIND6LT2</strain>
    </source>
</reference>
<dbReference type="PANTHER" id="PTHR45453">
    <property type="entry name" value="PHOSPHATE REGULON SENSOR PROTEIN PHOR"/>
    <property type="match status" value="1"/>
</dbReference>
<feature type="transmembrane region" description="Helical" evidence="8">
    <location>
        <begin position="135"/>
        <end position="155"/>
    </location>
</feature>
<evidence type="ECO:0000256" key="7">
    <source>
        <dbReference type="ARBA" id="ARBA00023012"/>
    </source>
</evidence>
<dbReference type="Proteomes" id="UP001486565">
    <property type="component" value="Chromosome"/>
</dbReference>
<keyword evidence="8" id="KW-0472">Membrane</keyword>
<evidence type="ECO:0000259" key="9">
    <source>
        <dbReference type="PROSITE" id="PS50109"/>
    </source>
</evidence>
<evidence type="ECO:0000259" key="10">
    <source>
        <dbReference type="PROSITE" id="PS50885"/>
    </source>
</evidence>
<dbReference type="SUPFAM" id="SSF55874">
    <property type="entry name" value="ATPase domain of HSP90 chaperone/DNA topoisomerase II/histidine kinase"/>
    <property type="match status" value="1"/>
</dbReference>
<dbReference type="Pfam" id="PF02518">
    <property type="entry name" value="HATPase_c"/>
    <property type="match status" value="1"/>
</dbReference>
<dbReference type="PRINTS" id="PR00344">
    <property type="entry name" value="BCTRLSENSOR"/>
</dbReference>
<dbReference type="InterPro" id="IPR005467">
    <property type="entry name" value="His_kinase_dom"/>
</dbReference>
<feature type="transmembrane region" description="Helical" evidence="8">
    <location>
        <begin position="12"/>
        <end position="32"/>
    </location>
</feature>
<evidence type="ECO:0000256" key="8">
    <source>
        <dbReference type="SAM" id="Phobius"/>
    </source>
</evidence>
<organism evidence="11 12">
    <name type="scientific">Defluviitalea saccharophila</name>
    <dbReference type="NCBI Taxonomy" id="879970"/>
    <lineage>
        <taxon>Bacteria</taxon>
        <taxon>Bacillati</taxon>
        <taxon>Bacillota</taxon>
        <taxon>Clostridia</taxon>
        <taxon>Lachnospirales</taxon>
        <taxon>Defluviitaleaceae</taxon>
        <taxon>Defluviitalea</taxon>
    </lineage>
</organism>
<keyword evidence="4" id="KW-0597">Phosphoprotein</keyword>
<feature type="domain" description="HAMP" evidence="10">
    <location>
        <begin position="157"/>
        <end position="209"/>
    </location>
</feature>
<dbReference type="Gene3D" id="3.30.565.10">
    <property type="entry name" value="Histidine kinase-like ATPase, C-terminal domain"/>
    <property type="match status" value="1"/>
</dbReference>
<keyword evidence="12" id="KW-1185">Reference proteome</keyword>
<evidence type="ECO:0000256" key="4">
    <source>
        <dbReference type="ARBA" id="ARBA00022553"/>
    </source>
</evidence>
<keyword evidence="8" id="KW-1133">Transmembrane helix</keyword>
<sequence>MDRLKLKWKVFIFLLTFCGFLLFILWLFQTVFLNDMYKLIRRNELHKAMNLVEENINSPDFDDILFRLDVEKSIMVVATREFVKPKNPTPNGPRGIRPETITETKEFTLSNGEKISLTFHAMITPVDATVSTLKMQLYIITAIMILASVAIALVLSDVIAKPLVRLNESAKKLSKGNYNADFNGTGYLEVKELSDTLNSAAIELSKVDELRRELIANISHDLRTPLALIYSYAEMMQDFPDEISSTQLQTIMSETKRLSSLVNDILDVSKLETGTMELHLRKYNLTESIEKTVERLSELLRNDGYTIEFKHSEDAYVIADEAKITQALYNLLTNAVNYSTEDKHIIVKQSRVYNTVRIEVHDHGDGIAPEDMPYIWDRYYKVDKKHKRAITGTGLGLSIVKKIFELHGADYGVESEFGKGSIFWFQLELKG</sequence>